<keyword evidence="2" id="KW-1185">Reference proteome</keyword>
<comment type="caution">
    <text evidence="1">The sequence shown here is derived from an EMBL/GenBank/DDBJ whole genome shotgun (WGS) entry which is preliminary data.</text>
</comment>
<dbReference type="AlphaFoldDB" id="A0A4R0Q051"/>
<evidence type="ECO:0000313" key="2">
    <source>
        <dbReference type="Proteomes" id="UP000293925"/>
    </source>
</evidence>
<reference evidence="1 2" key="1">
    <citation type="submission" date="2019-02" db="EMBL/GenBank/DDBJ databases">
        <title>Pedobacter sp. RP-3-21 sp. nov., isolated from Arctic soil.</title>
        <authorList>
            <person name="Dahal R.H."/>
        </authorList>
    </citation>
    <scope>NUCLEOTIDE SEQUENCE [LARGE SCALE GENOMIC DNA]</scope>
    <source>
        <strain evidence="1 2">RP-3-21</strain>
    </source>
</reference>
<proteinExistence type="predicted"/>
<dbReference type="Proteomes" id="UP000293925">
    <property type="component" value="Unassembled WGS sequence"/>
</dbReference>
<organism evidence="1 2">
    <name type="scientific">Pedobacter psychrodurus</name>
    <dbReference type="NCBI Taxonomy" id="2530456"/>
    <lineage>
        <taxon>Bacteria</taxon>
        <taxon>Pseudomonadati</taxon>
        <taxon>Bacteroidota</taxon>
        <taxon>Sphingobacteriia</taxon>
        <taxon>Sphingobacteriales</taxon>
        <taxon>Sphingobacteriaceae</taxon>
        <taxon>Pedobacter</taxon>
    </lineage>
</organism>
<evidence type="ECO:0000313" key="1">
    <source>
        <dbReference type="EMBL" id="TCD26506.1"/>
    </source>
</evidence>
<dbReference type="RefSeq" id="WP_131530797.1">
    <property type="nucleotide sequence ID" value="NZ_SJSO01000009.1"/>
</dbReference>
<accession>A0A4R0Q051</accession>
<name>A0A4R0Q051_9SPHI</name>
<dbReference type="OrthoDB" id="7554712at2"/>
<protein>
    <submittedName>
        <fullName evidence="1">Uncharacterized protein</fullName>
    </submittedName>
</protein>
<dbReference type="EMBL" id="SJSO01000009">
    <property type="protein sequence ID" value="TCD26506.1"/>
    <property type="molecule type" value="Genomic_DNA"/>
</dbReference>
<sequence length="176" mass="19576">MEILAEHTSTTVINAPIEKINLTQWLFTLTDHEYQACSTAHIAGGSSVTDDGKMISINVEMVGDNLLVQHYHEDISEAGHCRVSSISDSISPLGRATMGITWELKIKKISDEITEFSNHIIVLLTEDLKILLEKAGITDLALVKPEMLKNAAKHNHEETPLFAKDIEKKANEDTWN</sequence>
<gene>
    <name evidence="1" type="ORF">EZ456_13005</name>
</gene>